<evidence type="ECO:0000256" key="4">
    <source>
        <dbReference type="ARBA" id="ARBA00023029"/>
    </source>
</evidence>
<dbReference type="Proteomes" id="UP001219585">
    <property type="component" value="Plasmid unnamed"/>
</dbReference>
<organism evidence="13 14">
    <name type="scientific">Lysinibacillus irui</name>
    <dbReference type="NCBI Taxonomy" id="2998077"/>
    <lineage>
        <taxon>Bacteria</taxon>
        <taxon>Bacillati</taxon>
        <taxon>Bacillota</taxon>
        <taxon>Bacilli</taxon>
        <taxon>Bacillales</taxon>
        <taxon>Bacillaceae</taxon>
        <taxon>Lysinibacillus</taxon>
    </lineage>
</organism>
<dbReference type="EC" id="5.6.2.1" evidence="3"/>
<dbReference type="Pfam" id="PF01751">
    <property type="entry name" value="Toprim"/>
    <property type="match status" value="1"/>
</dbReference>
<evidence type="ECO:0000256" key="9">
    <source>
        <dbReference type="ARBA" id="ARBA00032235"/>
    </source>
</evidence>
<dbReference type="InterPro" id="IPR013825">
    <property type="entry name" value="Topo_IA_cen_sub2"/>
</dbReference>
<dbReference type="InterPro" id="IPR003601">
    <property type="entry name" value="Topo_IA_2"/>
</dbReference>
<dbReference type="InterPro" id="IPR013826">
    <property type="entry name" value="Topo_IA_cen_sub3"/>
</dbReference>
<comment type="catalytic activity">
    <reaction evidence="1">
        <text>ATP-independent breakage of single-stranded DNA, followed by passage and rejoining.</text>
        <dbReference type="EC" id="5.6.2.1"/>
    </reaction>
</comment>
<comment type="similarity">
    <text evidence="2">Belongs to the type IA topoisomerase family.</text>
</comment>
<dbReference type="RefSeq" id="WP_274797523.1">
    <property type="nucleotide sequence ID" value="NZ_CP113528.1"/>
</dbReference>
<dbReference type="EMBL" id="CP113528">
    <property type="protein sequence ID" value="WDV09306.1"/>
    <property type="molecule type" value="Genomic_DNA"/>
</dbReference>
<dbReference type="CDD" id="cd03362">
    <property type="entry name" value="TOPRIM_TopoIA_TopoIII"/>
    <property type="match status" value="1"/>
</dbReference>
<geneLocation type="plasmid" evidence="13 14">
    <name>unnamed</name>
</geneLocation>
<dbReference type="SMART" id="SM00493">
    <property type="entry name" value="TOPRIM"/>
    <property type="match status" value="1"/>
</dbReference>
<evidence type="ECO:0000256" key="7">
    <source>
        <dbReference type="ARBA" id="ARBA00030003"/>
    </source>
</evidence>
<dbReference type="Gene3D" id="2.70.20.10">
    <property type="entry name" value="Topoisomerase I, domain 3"/>
    <property type="match status" value="1"/>
</dbReference>
<dbReference type="GO" id="GO:0006281">
    <property type="term" value="P:DNA repair"/>
    <property type="evidence" value="ECO:0007669"/>
    <property type="project" value="TreeGrafter"/>
</dbReference>
<dbReference type="PROSITE" id="PS50880">
    <property type="entry name" value="TOPRIM"/>
    <property type="match status" value="1"/>
</dbReference>
<evidence type="ECO:0000313" key="13">
    <source>
        <dbReference type="EMBL" id="WDV09306.1"/>
    </source>
</evidence>
<dbReference type="GO" id="GO:0043597">
    <property type="term" value="C:cytoplasmic replication fork"/>
    <property type="evidence" value="ECO:0007669"/>
    <property type="project" value="TreeGrafter"/>
</dbReference>
<dbReference type="PROSITE" id="PS52039">
    <property type="entry name" value="TOPO_IA_2"/>
    <property type="match status" value="1"/>
</dbReference>
<keyword evidence="6 13" id="KW-0413">Isomerase</keyword>
<reference evidence="13" key="1">
    <citation type="submission" date="2022-11" db="EMBL/GenBank/DDBJ databases">
        <title>Lysinibacillus irui.</title>
        <authorList>
            <person name="Akintayo S.O."/>
        </authorList>
    </citation>
    <scope>NUCLEOTIDE SEQUENCE</scope>
    <source>
        <strain evidence="13">IRB4-01</strain>
        <plasmid evidence="13">unnamed</plasmid>
    </source>
</reference>
<keyword evidence="4" id="KW-0799">Topoisomerase</keyword>
<dbReference type="GO" id="GO:0003677">
    <property type="term" value="F:DNA binding"/>
    <property type="evidence" value="ECO:0007669"/>
    <property type="project" value="UniProtKB-KW"/>
</dbReference>
<dbReference type="KEGG" id="liu:OU989_22545"/>
<dbReference type="PRINTS" id="PR00417">
    <property type="entry name" value="PRTPISMRASEI"/>
</dbReference>
<dbReference type="Gene3D" id="3.40.50.140">
    <property type="match status" value="1"/>
</dbReference>
<evidence type="ECO:0000256" key="10">
    <source>
        <dbReference type="ARBA" id="ARBA00032877"/>
    </source>
</evidence>
<evidence type="ECO:0000259" key="11">
    <source>
        <dbReference type="PROSITE" id="PS50880"/>
    </source>
</evidence>
<dbReference type="GO" id="GO:0006310">
    <property type="term" value="P:DNA recombination"/>
    <property type="evidence" value="ECO:0007669"/>
    <property type="project" value="TreeGrafter"/>
</dbReference>
<dbReference type="InterPro" id="IPR003602">
    <property type="entry name" value="Topo_IA_DNA-bd_dom"/>
</dbReference>
<dbReference type="Gene3D" id="1.10.290.10">
    <property type="entry name" value="Topoisomerase I, domain 4"/>
    <property type="match status" value="1"/>
</dbReference>
<dbReference type="SUPFAM" id="SSF56712">
    <property type="entry name" value="Prokaryotic type I DNA topoisomerase"/>
    <property type="match status" value="1"/>
</dbReference>
<dbReference type="PANTHER" id="PTHR11390:SF21">
    <property type="entry name" value="DNA TOPOISOMERASE 3-ALPHA"/>
    <property type="match status" value="1"/>
</dbReference>
<evidence type="ECO:0000259" key="12">
    <source>
        <dbReference type="PROSITE" id="PS52039"/>
    </source>
</evidence>
<proteinExistence type="inferred from homology"/>
<dbReference type="InterPro" id="IPR025589">
    <property type="entry name" value="Toprim_C_rpt"/>
</dbReference>
<evidence type="ECO:0000256" key="2">
    <source>
        <dbReference type="ARBA" id="ARBA00009446"/>
    </source>
</evidence>
<dbReference type="GO" id="GO:0003917">
    <property type="term" value="F:DNA topoisomerase type I (single strand cut, ATP-independent) activity"/>
    <property type="evidence" value="ECO:0007669"/>
    <property type="project" value="UniProtKB-EC"/>
</dbReference>
<evidence type="ECO:0000256" key="1">
    <source>
        <dbReference type="ARBA" id="ARBA00000213"/>
    </source>
</evidence>
<keyword evidence="5" id="KW-0238">DNA-binding</keyword>
<dbReference type="SMART" id="SM00437">
    <property type="entry name" value="TOP1Ac"/>
    <property type="match status" value="1"/>
</dbReference>
<name>A0AAJ5RQQ0_9BACI</name>
<protein>
    <recommendedName>
        <fullName evidence="3">DNA topoisomerase</fullName>
        <ecNumber evidence="3">5.6.2.1</ecNumber>
    </recommendedName>
    <alternativeName>
        <fullName evidence="10">Omega-protein</fullName>
    </alternativeName>
    <alternativeName>
        <fullName evidence="9">Relaxing enzyme</fullName>
    </alternativeName>
    <alternativeName>
        <fullName evidence="7">Swivelase</fullName>
    </alternativeName>
    <alternativeName>
        <fullName evidence="8">Untwisting enzyme</fullName>
    </alternativeName>
</protein>
<dbReference type="PANTHER" id="PTHR11390">
    <property type="entry name" value="PROKARYOTIC DNA TOPOISOMERASE"/>
    <property type="match status" value="1"/>
</dbReference>
<evidence type="ECO:0000256" key="3">
    <source>
        <dbReference type="ARBA" id="ARBA00012891"/>
    </source>
</evidence>
<evidence type="ECO:0000256" key="8">
    <source>
        <dbReference type="ARBA" id="ARBA00031985"/>
    </source>
</evidence>
<evidence type="ECO:0000313" key="14">
    <source>
        <dbReference type="Proteomes" id="UP001219585"/>
    </source>
</evidence>
<feature type="domain" description="Toprim" evidence="11">
    <location>
        <begin position="3"/>
        <end position="136"/>
    </location>
</feature>
<dbReference type="SMART" id="SM00436">
    <property type="entry name" value="TOP1Bc"/>
    <property type="match status" value="1"/>
</dbReference>
<evidence type="ECO:0000256" key="5">
    <source>
        <dbReference type="ARBA" id="ARBA00023125"/>
    </source>
</evidence>
<dbReference type="Pfam" id="PF13342">
    <property type="entry name" value="Toprim_Crpt"/>
    <property type="match status" value="1"/>
</dbReference>
<dbReference type="InterPro" id="IPR023405">
    <property type="entry name" value="Topo_IA_core_domain"/>
</dbReference>
<dbReference type="GO" id="GO:0006265">
    <property type="term" value="P:DNA topological change"/>
    <property type="evidence" value="ECO:0007669"/>
    <property type="project" value="InterPro"/>
</dbReference>
<dbReference type="CDD" id="cd00186">
    <property type="entry name" value="TOP1Ac"/>
    <property type="match status" value="1"/>
</dbReference>
<dbReference type="InterPro" id="IPR013497">
    <property type="entry name" value="Topo_IA_cen"/>
</dbReference>
<sequence>MTITLVIAEKKEAAKSIAQALSPQFTEKEGYIQGSNNLIFTWASGHLVEIKSPEEMKKEWGEWAWDTLPMIPENIQLKAKPKVKKQLDIIQKLEEQASVIVNAADSGTEGEVIFNFIAIYLRFNKPIYRLWTSSLQPGAIQKAYKELKPASAYNALKQAGFSRAISDWIIGLNATRALTLAAGGKIIHAGRVQTPVLALVYDRHKERSLFKKMKFYPLLATFSQGAEKYQGYFAGDRIIDQDEARSINEQIKAKQGTITGIKEEQKKTPPPLLMDLTDLSRIANQKYSYTAIKTLEIVQSLYLKKYVTYPRTGSRYTTTDEIPLMHNSFDVLKSQFPKLATNGDKSLVNETNTRIVNPKKVVDHHALLPEPVVATDLSKEEENIYMIIVERFFTQFQKPFEFMQTNIKTEVQGYYFESTYKQPLSLGWTAIFNSEEDDIVECNDFTGIPKLFEGGVSCDDVEIEEKETSAPAAFTDGSLIQMMSNISNKISDPILKAKLKDCGIGTSATRATIIKKLIDTEYLAYENKSITITKKGINVIEILRSTNISLLTSPELTAEWEKELEQVRNGKSSKPFMEGIKKLANLIVDEAKKLNLESNDFIQSYGKCPKCGKNIVLNKKSYYCSGYNDGCKFFIWSTQYHKSITPKMIEQLLLKGKTNLLSFSSKNGPKSSFKAKLILPENLDGGRLELEFEAKK</sequence>
<dbReference type="InterPro" id="IPR000380">
    <property type="entry name" value="Topo_IA"/>
</dbReference>
<evidence type="ECO:0000256" key="6">
    <source>
        <dbReference type="ARBA" id="ARBA00023235"/>
    </source>
</evidence>
<dbReference type="InterPro" id="IPR013824">
    <property type="entry name" value="Topo_IA_cen_sub1"/>
</dbReference>
<dbReference type="Gene3D" id="1.10.460.10">
    <property type="entry name" value="Topoisomerase I, domain 2"/>
    <property type="match status" value="1"/>
</dbReference>
<feature type="domain" description="Topo IA-type catalytic" evidence="12">
    <location>
        <begin position="153"/>
        <end position="589"/>
    </location>
</feature>
<dbReference type="InterPro" id="IPR034144">
    <property type="entry name" value="TOPRIM_TopoIII"/>
</dbReference>
<dbReference type="Pfam" id="PF01131">
    <property type="entry name" value="Topoisom_bac"/>
    <property type="match status" value="1"/>
</dbReference>
<keyword evidence="13" id="KW-0614">Plasmid</keyword>
<accession>A0AAJ5RQQ0</accession>
<dbReference type="AlphaFoldDB" id="A0AAJ5RQQ0"/>
<gene>
    <name evidence="13" type="ORF">OU989_22545</name>
</gene>
<dbReference type="InterPro" id="IPR006171">
    <property type="entry name" value="TOPRIM_dom"/>
</dbReference>